<dbReference type="NCBIfam" id="NF004637">
    <property type="entry name" value="PRK05986.1"/>
    <property type="match status" value="1"/>
</dbReference>
<dbReference type="GO" id="GO:0008817">
    <property type="term" value="F:corrinoid adenosyltransferase activity"/>
    <property type="evidence" value="ECO:0007669"/>
    <property type="project" value="UniProtKB-EC"/>
</dbReference>
<proteinExistence type="predicted"/>
<dbReference type="GO" id="GO:0005524">
    <property type="term" value="F:ATP binding"/>
    <property type="evidence" value="ECO:0007669"/>
    <property type="project" value="InterPro"/>
</dbReference>
<keyword evidence="2" id="KW-1185">Reference proteome</keyword>
<name>K8DZM7_9FIRM</name>
<dbReference type="EMBL" id="CAOS01000011">
    <property type="protein sequence ID" value="CCO08569.1"/>
    <property type="molecule type" value="Genomic_DNA"/>
</dbReference>
<dbReference type="InterPro" id="IPR027417">
    <property type="entry name" value="P-loop_NTPase"/>
</dbReference>
<dbReference type="RefSeq" id="WP_008412062.1">
    <property type="nucleotide sequence ID" value="NZ_CAOS01000011.1"/>
</dbReference>
<dbReference type="EC" id="2.5.1.17" evidence="1"/>
<keyword evidence="1" id="KW-0808">Transferase</keyword>
<dbReference type="eggNOG" id="COG2109">
    <property type="taxonomic scope" value="Bacteria"/>
</dbReference>
<dbReference type="CDD" id="cd00561">
    <property type="entry name" value="CobA_ACA"/>
    <property type="match status" value="1"/>
</dbReference>
<organism evidence="1 2">
    <name type="scientific">Desulforamulus hydrothermalis Lam5 = DSM 18033</name>
    <dbReference type="NCBI Taxonomy" id="1121428"/>
    <lineage>
        <taxon>Bacteria</taxon>
        <taxon>Bacillati</taxon>
        <taxon>Bacillota</taxon>
        <taxon>Clostridia</taxon>
        <taxon>Eubacteriales</taxon>
        <taxon>Peptococcaceae</taxon>
        <taxon>Desulforamulus</taxon>
    </lineage>
</organism>
<evidence type="ECO:0000313" key="2">
    <source>
        <dbReference type="Proteomes" id="UP000009315"/>
    </source>
</evidence>
<dbReference type="AlphaFoldDB" id="K8DZM7"/>
<dbReference type="Proteomes" id="UP000009315">
    <property type="component" value="Unassembled WGS sequence"/>
</dbReference>
<dbReference type="GO" id="GO:0009236">
    <property type="term" value="P:cobalamin biosynthetic process"/>
    <property type="evidence" value="ECO:0007669"/>
    <property type="project" value="InterPro"/>
</dbReference>
<gene>
    <name evidence="1" type="primary">cobO</name>
    <name evidence="1" type="ORF">DESHY_40119</name>
</gene>
<dbReference type="STRING" id="1121428.DESHY_40119"/>
<accession>K8DZM7</accession>
<dbReference type="PANTHER" id="PTHR46638:SF1">
    <property type="entry name" value="CORRINOID ADENOSYLTRANSFERASE"/>
    <property type="match status" value="1"/>
</dbReference>
<reference evidence="1 2" key="1">
    <citation type="journal article" date="2013" name="Genome Announc.">
        <title>Genome Sequence of the Sulfate-Reducing Bacterium Desulfotomaculum hydrothermale Lam5(T).</title>
        <authorList>
            <person name="Amin O."/>
            <person name="Fardeau M.L."/>
            <person name="Valette O."/>
            <person name="Hirschler-Rea A."/>
            <person name="Barbe V."/>
            <person name="Medigue C."/>
            <person name="Vacherie B."/>
            <person name="Ollivier B."/>
            <person name="Bertin P.N."/>
            <person name="Dolla A."/>
        </authorList>
    </citation>
    <scope>NUCLEOTIDE SEQUENCE [LARGE SCALE GENOMIC DNA]</scope>
    <source>
        <strain evidence="2">Lam5 / DSM 18033</strain>
    </source>
</reference>
<dbReference type="Pfam" id="PF02572">
    <property type="entry name" value="CobA_CobO_BtuR"/>
    <property type="match status" value="1"/>
</dbReference>
<dbReference type="OrthoDB" id="9810309at2"/>
<sequence length="175" mass="19335">MSEKGLVLVFTGDGKGKTTAALGLALRAWGHNRQVLMLQFIKGRICGEHLAARRLQPGLQIKPLGQGFVNLKDPLATARQRQAATQALQQAAEAIRSGRYQLVILDEILYALKYGLVAADDVLELLDNRPDSLHLVLTGRDAPPEIIQRAHLVTEMKEIKHPYRQGIPAQEGIEY</sequence>
<protein>
    <submittedName>
        <fullName evidence="1">Cob(I)yrinic acid a,c-diamide adenosyltransferase</fullName>
        <ecNumber evidence="1">2.5.1.17</ecNumber>
    </submittedName>
</protein>
<dbReference type="Gene3D" id="3.40.50.300">
    <property type="entry name" value="P-loop containing nucleotide triphosphate hydrolases"/>
    <property type="match status" value="1"/>
</dbReference>
<dbReference type="PANTHER" id="PTHR46638">
    <property type="entry name" value="CORRINOID ADENOSYLTRANSFERASE"/>
    <property type="match status" value="1"/>
</dbReference>
<comment type="caution">
    <text evidence="1">The sequence shown here is derived from an EMBL/GenBank/DDBJ whole genome shotgun (WGS) entry which is preliminary data.</text>
</comment>
<evidence type="ECO:0000313" key="1">
    <source>
        <dbReference type="EMBL" id="CCO08569.1"/>
    </source>
</evidence>
<dbReference type="SUPFAM" id="SSF52540">
    <property type="entry name" value="P-loop containing nucleoside triphosphate hydrolases"/>
    <property type="match status" value="1"/>
</dbReference>
<dbReference type="InterPro" id="IPR003724">
    <property type="entry name" value="CblAdoTrfase_CobA"/>
</dbReference>
<dbReference type="NCBIfam" id="TIGR00708">
    <property type="entry name" value="cobA"/>
    <property type="match status" value="1"/>
</dbReference>
<dbReference type="PIRSF" id="PIRSF015617">
    <property type="entry name" value="Adensltrnsf_CobA"/>
    <property type="match status" value="1"/>
</dbReference>